<evidence type="ECO:0000313" key="3">
    <source>
        <dbReference type="Proteomes" id="UP001177003"/>
    </source>
</evidence>
<dbReference type="Proteomes" id="UP001177003">
    <property type="component" value="Chromosome 3"/>
</dbReference>
<reference evidence="2" key="1">
    <citation type="submission" date="2023-04" db="EMBL/GenBank/DDBJ databases">
        <authorList>
            <person name="Vijverberg K."/>
            <person name="Xiong W."/>
            <person name="Schranz E."/>
        </authorList>
    </citation>
    <scope>NUCLEOTIDE SEQUENCE</scope>
</reference>
<feature type="region of interest" description="Disordered" evidence="1">
    <location>
        <begin position="153"/>
        <end position="174"/>
    </location>
</feature>
<name>A0AA35YM44_LACSI</name>
<dbReference type="AlphaFoldDB" id="A0AA35YM44"/>
<dbReference type="EMBL" id="OX465079">
    <property type="protein sequence ID" value="CAI9276578.1"/>
    <property type="molecule type" value="Genomic_DNA"/>
</dbReference>
<sequence length="174" mass="19531">MLFRPTTIVAYVEMLGILICRCFRKVIGVVQIVHANIAVRTVVELEVHFLHAAFVRKKVKKIGYFPLLICSPSPLVFRHFSSFARPTVVQLHKHHKGTRFEADEEMCGDDEDREALQETIKNMQAGTKLVLRVLTPPISTLLILVCYGQPPPQQSPNAAPQGGRYAQPAPYSIL</sequence>
<organism evidence="2 3">
    <name type="scientific">Lactuca saligna</name>
    <name type="common">Willowleaf lettuce</name>
    <dbReference type="NCBI Taxonomy" id="75948"/>
    <lineage>
        <taxon>Eukaryota</taxon>
        <taxon>Viridiplantae</taxon>
        <taxon>Streptophyta</taxon>
        <taxon>Embryophyta</taxon>
        <taxon>Tracheophyta</taxon>
        <taxon>Spermatophyta</taxon>
        <taxon>Magnoliopsida</taxon>
        <taxon>eudicotyledons</taxon>
        <taxon>Gunneridae</taxon>
        <taxon>Pentapetalae</taxon>
        <taxon>asterids</taxon>
        <taxon>campanulids</taxon>
        <taxon>Asterales</taxon>
        <taxon>Asteraceae</taxon>
        <taxon>Cichorioideae</taxon>
        <taxon>Cichorieae</taxon>
        <taxon>Lactucinae</taxon>
        <taxon>Lactuca</taxon>
    </lineage>
</organism>
<gene>
    <name evidence="2" type="ORF">LSALG_LOCUS16548</name>
</gene>
<keyword evidence="3" id="KW-1185">Reference proteome</keyword>
<evidence type="ECO:0000256" key="1">
    <source>
        <dbReference type="SAM" id="MobiDB-lite"/>
    </source>
</evidence>
<evidence type="ECO:0000313" key="2">
    <source>
        <dbReference type="EMBL" id="CAI9276578.1"/>
    </source>
</evidence>
<protein>
    <submittedName>
        <fullName evidence="2">Uncharacterized protein</fullName>
    </submittedName>
</protein>
<accession>A0AA35YM44</accession>
<proteinExistence type="predicted"/>